<proteinExistence type="predicted"/>
<sequence>MYPEPPHLMVAVYGEQDEYKTFATVSAAVEAHGGRLTGLVRVAPRAQEFGFVSDLGEEAPTLDLGPAAARELIAGRDGDKRVVTAAYSHPEFGHLVLGYLPNDPGDRHPVAVSTAAGELGYPTEIWSADDERRARRFADRSRELLREMATETACLYGGIGIETGLATPTGVRAGRVPFPTELYVSQTLLDRDVPVAAQLAAAYRDGENREWERGRFYALWTPFVRHGGMRRTTPLSSGGRGRRLLNSFEGSWPSQGDSAPTPDSPQPAVDRTKAPQASTGNMASPFSSSRSTTRTPVQSLVVATKPFPSARAKGIRFEATKGQSHTIRPLFAYSPKSTNTGSVG</sequence>
<feature type="compositionally biased region" description="Polar residues" evidence="1">
    <location>
        <begin position="248"/>
        <end position="258"/>
    </location>
</feature>
<accession>A0ABY7BAZ7</accession>
<protein>
    <submittedName>
        <fullName evidence="2">Uncharacterized protein</fullName>
    </submittedName>
</protein>
<evidence type="ECO:0000256" key="1">
    <source>
        <dbReference type="SAM" id="MobiDB-lite"/>
    </source>
</evidence>
<feature type="compositionally biased region" description="Polar residues" evidence="1">
    <location>
        <begin position="275"/>
        <end position="286"/>
    </location>
</feature>
<feature type="region of interest" description="Disordered" evidence="1">
    <location>
        <begin position="228"/>
        <end position="296"/>
    </location>
</feature>
<keyword evidence="3" id="KW-1185">Reference proteome</keyword>
<evidence type="ECO:0000313" key="2">
    <source>
        <dbReference type="EMBL" id="WAL68589.1"/>
    </source>
</evidence>
<feature type="region of interest" description="Disordered" evidence="1">
    <location>
        <begin position="316"/>
        <end position="344"/>
    </location>
</feature>
<dbReference type="Proteomes" id="UP001163203">
    <property type="component" value="Chromosome"/>
</dbReference>
<organism evidence="2 3">
    <name type="scientific">Amycolatopsis cynarae</name>
    <dbReference type="NCBI Taxonomy" id="2995223"/>
    <lineage>
        <taxon>Bacteria</taxon>
        <taxon>Bacillati</taxon>
        <taxon>Actinomycetota</taxon>
        <taxon>Actinomycetes</taxon>
        <taxon>Pseudonocardiales</taxon>
        <taxon>Pseudonocardiaceae</taxon>
        <taxon>Amycolatopsis</taxon>
    </lineage>
</organism>
<feature type="compositionally biased region" description="Polar residues" evidence="1">
    <location>
        <begin position="335"/>
        <end position="344"/>
    </location>
</feature>
<dbReference type="EMBL" id="CP113836">
    <property type="protein sequence ID" value="WAL68589.1"/>
    <property type="molecule type" value="Genomic_DNA"/>
</dbReference>
<reference evidence="2" key="1">
    <citation type="submission" date="2022-11" db="EMBL/GenBank/DDBJ databases">
        <authorList>
            <person name="Mo P."/>
        </authorList>
    </citation>
    <scope>NUCLEOTIDE SEQUENCE</scope>
    <source>
        <strain evidence="2">HUAS 11-8</strain>
    </source>
</reference>
<dbReference type="RefSeq" id="WP_268758682.1">
    <property type="nucleotide sequence ID" value="NZ_CP113836.1"/>
</dbReference>
<gene>
    <name evidence="2" type="ORF">ORV05_12695</name>
</gene>
<evidence type="ECO:0000313" key="3">
    <source>
        <dbReference type="Proteomes" id="UP001163203"/>
    </source>
</evidence>
<name>A0ABY7BAZ7_9PSEU</name>